<keyword evidence="4" id="KW-1185">Reference proteome</keyword>
<dbReference type="AlphaFoldDB" id="A0A2J7ZN99"/>
<accession>A0A2J7ZN99</accession>
<dbReference type="InterPro" id="IPR036322">
    <property type="entry name" value="WD40_repeat_dom_sf"/>
</dbReference>
<keyword evidence="3" id="KW-0689">Ribosomal protein</keyword>
<keyword evidence="1" id="KW-0853">WD repeat</keyword>
<feature type="compositionally biased region" description="Pro residues" evidence="2">
    <location>
        <begin position="1"/>
        <end position="12"/>
    </location>
</feature>
<feature type="non-terminal residue" evidence="3">
    <location>
        <position position="1"/>
    </location>
</feature>
<dbReference type="OrthoDB" id="540873at2759"/>
<sequence>PLASPPPPPPLPLMLAPSLEPPALTPLPPTPPLPPSLPPPPSLQLLVPLESSVEAAAEARAADAGTVAAGLPAAAPPPPAPPPPSLAASADPPPPPPSGAGGGGAAGGGGGTEAVGAGGAVCGLRPPASASPPPASPPGPAAAAASAPIPAAASAVVGGAAAPDGGLSAEAARAAAAAAARRARRSGEEGQRPVAGWGDGAIRCHARGGGGGGCAPLWLIPGAHSLAHSSGATAMRLSNSGTFLVSGGMGGELRVWDMRSREMAAPRMKPHSARVVGVAVMADDVHVVGYSRSAVYPLPPHVRAFFLKPTLLYLYGLELAELRRVAAEVRAVRPPNPYTGNGVQYLDEAIKLKQRAGAK</sequence>
<dbReference type="SUPFAM" id="SSF50978">
    <property type="entry name" value="WD40 repeat-like"/>
    <property type="match status" value="1"/>
</dbReference>
<dbReference type="EMBL" id="PGGS01000800">
    <property type="protein sequence ID" value="PNH01753.1"/>
    <property type="molecule type" value="Genomic_DNA"/>
</dbReference>
<dbReference type="GO" id="GO:0003735">
    <property type="term" value="F:structural constituent of ribosome"/>
    <property type="evidence" value="ECO:0007669"/>
    <property type="project" value="InterPro"/>
</dbReference>
<dbReference type="GO" id="GO:0005840">
    <property type="term" value="C:ribosome"/>
    <property type="evidence" value="ECO:0007669"/>
    <property type="project" value="UniProtKB-KW"/>
</dbReference>
<dbReference type="Gene3D" id="3.90.930.12">
    <property type="entry name" value="Ribosomal protein L6, alpha-beta domain"/>
    <property type="match status" value="1"/>
</dbReference>
<feature type="compositionally biased region" description="Gly residues" evidence="2">
    <location>
        <begin position="99"/>
        <end position="112"/>
    </location>
</feature>
<dbReference type="GO" id="GO:0006412">
    <property type="term" value="P:translation"/>
    <property type="evidence" value="ECO:0007669"/>
    <property type="project" value="InterPro"/>
</dbReference>
<proteinExistence type="predicted"/>
<evidence type="ECO:0000256" key="1">
    <source>
        <dbReference type="PROSITE-ProRule" id="PRU00221"/>
    </source>
</evidence>
<keyword evidence="3" id="KW-0687">Ribonucleoprotein</keyword>
<dbReference type="Proteomes" id="UP000236333">
    <property type="component" value="Unassembled WGS sequence"/>
</dbReference>
<dbReference type="PROSITE" id="PS50082">
    <property type="entry name" value="WD_REPEATS_2"/>
    <property type="match status" value="1"/>
</dbReference>
<dbReference type="SUPFAM" id="SSF56053">
    <property type="entry name" value="Ribosomal protein L6"/>
    <property type="match status" value="1"/>
</dbReference>
<evidence type="ECO:0000313" key="3">
    <source>
        <dbReference type="EMBL" id="PNH01753.1"/>
    </source>
</evidence>
<feature type="region of interest" description="Disordered" evidence="2">
    <location>
        <begin position="125"/>
        <end position="144"/>
    </location>
</feature>
<feature type="region of interest" description="Disordered" evidence="2">
    <location>
        <begin position="1"/>
        <end position="45"/>
    </location>
</feature>
<dbReference type="InterPro" id="IPR036789">
    <property type="entry name" value="Ribosomal_uL6-like_a/b-dom_sf"/>
</dbReference>
<dbReference type="PROSITE" id="PS50294">
    <property type="entry name" value="WD_REPEATS_REGION"/>
    <property type="match status" value="1"/>
</dbReference>
<feature type="compositionally biased region" description="Pro residues" evidence="2">
    <location>
        <begin position="74"/>
        <end position="98"/>
    </location>
</feature>
<feature type="compositionally biased region" description="Pro residues" evidence="2">
    <location>
        <begin position="19"/>
        <end position="42"/>
    </location>
</feature>
<dbReference type="InterPro" id="IPR001680">
    <property type="entry name" value="WD40_rpt"/>
</dbReference>
<dbReference type="GO" id="GO:0019843">
    <property type="term" value="F:rRNA binding"/>
    <property type="evidence" value="ECO:0007669"/>
    <property type="project" value="InterPro"/>
</dbReference>
<feature type="compositionally biased region" description="Pro residues" evidence="2">
    <location>
        <begin position="129"/>
        <end position="140"/>
    </location>
</feature>
<dbReference type="InterPro" id="IPR015943">
    <property type="entry name" value="WD40/YVTN_repeat-like_dom_sf"/>
</dbReference>
<protein>
    <submittedName>
        <fullName evidence="3">50S ribosomal protein L6</fullName>
    </submittedName>
</protein>
<evidence type="ECO:0000256" key="2">
    <source>
        <dbReference type="SAM" id="MobiDB-lite"/>
    </source>
</evidence>
<reference evidence="3 4" key="1">
    <citation type="journal article" date="2017" name="Mol. Biol. Evol.">
        <title>The 4-celled Tetrabaena socialis nuclear genome reveals the essential components for genetic control of cell number at the origin of multicellularity in the volvocine lineage.</title>
        <authorList>
            <person name="Featherston J."/>
            <person name="Arakaki Y."/>
            <person name="Hanschen E.R."/>
            <person name="Ferris P.J."/>
            <person name="Michod R.E."/>
            <person name="Olson B.J.S.C."/>
            <person name="Nozaki H."/>
            <person name="Durand P.M."/>
        </authorList>
    </citation>
    <scope>NUCLEOTIDE SEQUENCE [LARGE SCALE GENOMIC DNA]</scope>
    <source>
        <strain evidence="3 4">NIES-571</strain>
    </source>
</reference>
<feature type="region of interest" description="Disordered" evidence="2">
    <location>
        <begin position="57"/>
        <end position="112"/>
    </location>
</feature>
<dbReference type="PRINTS" id="PR01217">
    <property type="entry name" value="PRICHEXTENSN"/>
</dbReference>
<comment type="caution">
    <text evidence="3">The sequence shown here is derived from an EMBL/GenBank/DDBJ whole genome shotgun (WGS) entry which is preliminary data.</text>
</comment>
<dbReference type="Gene3D" id="2.130.10.10">
    <property type="entry name" value="YVTN repeat-like/Quinoprotein amine dehydrogenase"/>
    <property type="match status" value="1"/>
</dbReference>
<name>A0A2J7ZN99_9CHLO</name>
<feature type="repeat" description="WD" evidence="1">
    <location>
        <begin position="225"/>
        <end position="266"/>
    </location>
</feature>
<gene>
    <name evidence="3" type="ORF">TSOC_012324</name>
</gene>
<feature type="compositionally biased region" description="Low complexity" evidence="2">
    <location>
        <begin position="57"/>
        <end position="73"/>
    </location>
</feature>
<organism evidence="3 4">
    <name type="scientific">Tetrabaena socialis</name>
    <dbReference type="NCBI Taxonomy" id="47790"/>
    <lineage>
        <taxon>Eukaryota</taxon>
        <taxon>Viridiplantae</taxon>
        <taxon>Chlorophyta</taxon>
        <taxon>core chlorophytes</taxon>
        <taxon>Chlorophyceae</taxon>
        <taxon>CS clade</taxon>
        <taxon>Chlamydomonadales</taxon>
        <taxon>Tetrabaenaceae</taxon>
        <taxon>Tetrabaena</taxon>
    </lineage>
</organism>
<evidence type="ECO:0000313" key="4">
    <source>
        <dbReference type="Proteomes" id="UP000236333"/>
    </source>
</evidence>